<keyword evidence="3" id="KW-1185">Reference proteome</keyword>
<reference evidence="2 3" key="1">
    <citation type="journal article" date="2015" name="Stand. Genomic Sci.">
        <title>Complete genome sequence and description of Salinispira pacifica gen. nov., sp. nov., a novel spirochaete isolated form a hypersaline microbial mat.</title>
        <authorList>
            <person name="Ben Hania W."/>
            <person name="Joseph M."/>
            <person name="Schumann P."/>
            <person name="Bunk B."/>
            <person name="Fiebig A."/>
            <person name="Sproer C."/>
            <person name="Klenk H.P."/>
            <person name="Fardeau M.L."/>
            <person name="Spring S."/>
        </authorList>
    </citation>
    <scope>NUCLEOTIDE SEQUENCE [LARGE SCALE GENOMIC DNA]</scope>
    <source>
        <strain evidence="2 3">L21-RPul-D2</strain>
    </source>
</reference>
<dbReference type="SUPFAM" id="SSF47384">
    <property type="entry name" value="Homodimeric domain of signal transducing histidine kinase"/>
    <property type="match status" value="1"/>
</dbReference>
<dbReference type="Pfam" id="PF02518">
    <property type="entry name" value="HATPase_c"/>
    <property type="match status" value="1"/>
</dbReference>
<evidence type="ECO:0000313" key="2">
    <source>
        <dbReference type="EMBL" id="AHC14120.1"/>
    </source>
</evidence>
<dbReference type="InterPro" id="IPR003594">
    <property type="entry name" value="HATPase_dom"/>
</dbReference>
<dbReference type="STRING" id="1307761.L21SP2_0693"/>
<accession>V5WER7</accession>
<dbReference type="InterPro" id="IPR036097">
    <property type="entry name" value="HisK_dim/P_sf"/>
</dbReference>
<proteinExistence type="predicted"/>
<dbReference type="InterPro" id="IPR036890">
    <property type="entry name" value="HATPase_C_sf"/>
</dbReference>
<dbReference type="EMBL" id="CP006939">
    <property type="protein sequence ID" value="AHC14120.1"/>
    <property type="molecule type" value="Genomic_DNA"/>
</dbReference>
<dbReference type="PROSITE" id="PS50109">
    <property type="entry name" value="HIS_KIN"/>
    <property type="match status" value="1"/>
</dbReference>
<dbReference type="InterPro" id="IPR005467">
    <property type="entry name" value="His_kinase_dom"/>
</dbReference>
<dbReference type="HOGENOM" id="CLU_000445_114_44_12"/>
<dbReference type="Pfam" id="PF01590">
    <property type="entry name" value="GAF"/>
    <property type="match status" value="1"/>
</dbReference>
<dbReference type="eggNOG" id="COG2205">
    <property type="taxonomic scope" value="Bacteria"/>
</dbReference>
<evidence type="ECO:0000313" key="3">
    <source>
        <dbReference type="Proteomes" id="UP000018680"/>
    </source>
</evidence>
<dbReference type="RefSeq" id="WP_024267051.1">
    <property type="nucleotide sequence ID" value="NC_023035.1"/>
</dbReference>
<gene>
    <name evidence="2" type="ORF">L21SP2_0693</name>
</gene>
<dbReference type="InterPro" id="IPR003018">
    <property type="entry name" value="GAF"/>
</dbReference>
<dbReference type="PANTHER" id="PTHR43102">
    <property type="entry name" value="SLR1143 PROTEIN"/>
    <property type="match status" value="1"/>
</dbReference>
<dbReference type="Proteomes" id="UP000018680">
    <property type="component" value="Chromosome"/>
</dbReference>
<dbReference type="SMART" id="SM00387">
    <property type="entry name" value="HATPase_c"/>
    <property type="match status" value="1"/>
</dbReference>
<dbReference type="Gene3D" id="3.30.565.10">
    <property type="entry name" value="Histidine kinase-like ATPase, C-terminal domain"/>
    <property type="match status" value="1"/>
</dbReference>
<dbReference type="Gene3D" id="3.30.450.40">
    <property type="match status" value="1"/>
</dbReference>
<dbReference type="SUPFAM" id="SSF55781">
    <property type="entry name" value="GAF domain-like"/>
    <property type="match status" value="1"/>
</dbReference>
<dbReference type="InterPro" id="IPR029016">
    <property type="entry name" value="GAF-like_dom_sf"/>
</dbReference>
<feature type="domain" description="Histidine kinase" evidence="1">
    <location>
        <begin position="180"/>
        <end position="398"/>
    </location>
</feature>
<organism evidence="2 3">
    <name type="scientific">Salinispira pacifica</name>
    <dbReference type="NCBI Taxonomy" id="1307761"/>
    <lineage>
        <taxon>Bacteria</taxon>
        <taxon>Pseudomonadati</taxon>
        <taxon>Spirochaetota</taxon>
        <taxon>Spirochaetia</taxon>
        <taxon>Spirochaetales</taxon>
        <taxon>Spirochaetaceae</taxon>
        <taxon>Salinispira</taxon>
    </lineage>
</organism>
<dbReference type="GO" id="GO:0000155">
    <property type="term" value="F:phosphorelay sensor kinase activity"/>
    <property type="evidence" value="ECO:0007669"/>
    <property type="project" value="InterPro"/>
</dbReference>
<name>V5WER7_9SPIO</name>
<evidence type="ECO:0000259" key="1">
    <source>
        <dbReference type="PROSITE" id="PS50109"/>
    </source>
</evidence>
<protein>
    <recommendedName>
        <fullName evidence="1">Histidine kinase domain-containing protein</fullName>
    </recommendedName>
</protein>
<dbReference type="SUPFAM" id="SSF55874">
    <property type="entry name" value="ATPase domain of HSP90 chaperone/DNA topoisomerase II/histidine kinase"/>
    <property type="match status" value="1"/>
</dbReference>
<dbReference type="OrthoDB" id="6192248at2"/>
<sequence>MKIAELHPEEAARLEELYRYEILDSEDEAAFDELTELASAICGTKISLISLIDDKRQWFKSRVGLDVPETDRDIAFCTHAIQGVDVMEVEDALADERFHDNPLVAGDPAIRFYAGAPLITPEGLPIGTLCVIDNHSMKLSEDQHRALEILARQVISQLELRLMNRRMKRIAGDRDRLFAVIAHDLKSNFSGILGVANMLSGKYFEVDEQERKLLADELMNVSVNTYELLDQLLQWAAEQMGGMKSRPVNCHIKQDLIDDNIDFFSRAGALQGVNLNISIDESLTVYCDTTMTKTIIRNLVSNALKYCSEDGLISIDAKEQHDGVTICISNTGDPISSEIRDNLFKQQVLSTEGRGGKPGHGLGLNLVAQFVAKQNGKIWVDEEFSGGTRICFRLGKSD</sequence>
<dbReference type="Gene3D" id="1.10.287.130">
    <property type="match status" value="1"/>
</dbReference>
<dbReference type="AlphaFoldDB" id="V5WER7"/>
<dbReference type="PANTHER" id="PTHR43102:SF2">
    <property type="entry name" value="GAF DOMAIN-CONTAINING PROTEIN"/>
    <property type="match status" value="1"/>
</dbReference>
<dbReference type="KEGG" id="slr:L21SP2_0693"/>